<feature type="compositionally biased region" description="Low complexity" evidence="1">
    <location>
        <begin position="115"/>
        <end position="129"/>
    </location>
</feature>
<gene>
    <name evidence="2" type="ORF">F0562_025427</name>
</gene>
<dbReference type="Proteomes" id="UP000325577">
    <property type="component" value="Linkage Group LG13"/>
</dbReference>
<feature type="compositionally biased region" description="Polar residues" evidence="1">
    <location>
        <begin position="267"/>
        <end position="277"/>
    </location>
</feature>
<accession>A0A5J5BFF2</accession>
<organism evidence="2 3">
    <name type="scientific">Nyssa sinensis</name>
    <dbReference type="NCBI Taxonomy" id="561372"/>
    <lineage>
        <taxon>Eukaryota</taxon>
        <taxon>Viridiplantae</taxon>
        <taxon>Streptophyta</taxon>
        <taxon>Embryophyta</taxon>
        <taxon>Tracheophyta</taxon>
        <taxon>Spermatophyta</taxon>
        <taxon>Magnoliopsida</taxon>
        <taxon>eudicotyledons</taxon>
        <taxon>Gunneridae</taxon>
        <taxon>Pentapetalae</taxon>
        <taxon>asterids</taxon>
        <taxon>Cornales</taxon>
        <taxon>Nyssaceae</taxon>
        <taxon>Nyssa</taxon>
    </lineage>
</organism>
<feature type="region of interest" description="Disordered" evidence="1">
    <location>
        <begin position="174"/>
        <end position="287"/>
    </location>
</feature>
<dbReference type="AlphaFoldDB" id="A0A5J5BFF2"/>
<keyword evidence="3" id="KW-1185">Reference proteome</keyword>
<protein>
    <submittedName>
        <fullName evidence="2">Uncharacterized protein</fullName>
    </submittedName>
</protein>
<name>A0A5J5BFF2_9ASTE</name>
<evidence type="ECO:0000313" key="2">
    <source>
        <dbReference type="EMBL" id="KAA8541464.1"/>
    </source>
</evidence>
<reference evidence="2 3" key="1">
    <citation type="submission" date="2019-09" db="EMBL/GenBank/DDBJ databases">
        <title>A chromosome-level genome assembly of the Chinese tupelo Nyssa sinensis.</title>
        <authorList>
            <person name="Yang X."/>
            <person name="Kang M."/>
            <person name="Yang Y."/>
            <person name="Xiong H."/>
            <person name="Wang M."/>
            <person name="Zhang Z."/>
            <person name="Wang Z."/>
            <person name="Wu H."/>
            <person name="Ma T."/>
            <person name="Liu J."/>
            <person name="Xi Z."/>
        </authorList>
    </citation>
    <scope>NUCLEOTIDE SEQUENCE [LARGE SCALE GENOMIC DNA]</scope>
    <source>
        <strain evidence="2">J267</strain>
        <tissue evidence="2">Leaf</tissue>
    </source>
</reference>
<feature type="compositionally biased region" description="Gly residues" evidence="1">
    <location>
        <begin position="130"/>
        <end position="139"/>
    </location>
</feature>
<evidence type="ECO:0000313" key="3">
    <source>
        <dbReference type="Proteomes" id="UP000325577"/>
    </source>
</evidence>
<evidence type="ECO:0000256" key="1">
    <source>
        <dbReference type="SAM" id="MobiDB-lite"/>
    </source>
</evidence>
<dbReference type="EMBL" id="CM018036">
    <property type="protein sequence ID" value="KAA8541464.1"/>
    <property type="molecule type" value="Genomic_DNA"/>
</dbReference>
<feature type="region of interest" description="Disordered" evidence="1">
    <location>
        <begin position="109"/>
        <end position="143"/>
    </location>
</feature>
<feature type="compositionally biased region" description="Polar residues" evidence="1">
    <location>
        <begin position="217"/>
        <end position="229"/>
    </location>
</feature>
<proteinExistence type="predicted"/>
<sequence>MASNQPFNATIIDFQATKDAPHSLQANVLVSKVHGKDGAAMVAQGAAESFSSPIISNARVPNVLCHHDLSKVHGEDGMVMEAQGLAQSVSPSILNANISNVHDPSFLMDSFHGDSSSPSLRGRRNLNNGSHGGRGGGGSSARVACGIQTNKHPIRPAFCGKEGLSIQDQNIEFPLGNRETHGGNGRPTLEQQKGEIRGSIPFVRPTQCRHKGADQKGANNQYPLGTSGTFERAGGPSQDNQKADGTAISSSDLGGNRREAIGDQLVGNVSNQGNEVQAAQGGVSAQKADFSELICSTKK</sequence>